<dbReference type="EMBL" id="DWWC01000249">
    <property type="protein sequence ID" value="HJC70363.1"/>
    <property type="molecule type" value="Genomic_DNA"/>
</dbReference>
<organism evidence="1 2">
    <name type="scientific">Candidatus Brachybacterium intestinipullorum</name>
    <dbReference type="NCBI Taxonomy" id="2838512"/>
    <lineage>
        <taxon>Bacteria</taxon>
        <taxon>Bacillati</taxon>
        <taxon>Actinomycetota</taxon>
        <taxon>Actinomycetes</taxon>
        <taxon>Micrococcales</taxon>
        <taxon>Dermabacteraceae</taxon>
        <taxon>Brachybacterium</taxon>
    </lineage>
</organism>
<evidence type="ECO:0000313" key="1">
    <source>
        <dbReference type="EMBL" id="HJC70363.1"/>
    </source>
</evidence>
<dbReference type="Proteomes" id="UP000823854">
    <property type="component" value="Unassembled WGS sequence"/>
</dbReference>
<sequence>MALIHPHSLERWQEWRDTRRPAAALRGAASRLLRRPDPAQAAAPGFTLHTREGTGTSRVLLGIDAAGPTGQESLLAVLPYLHGTVEVLTPADLDLSLPGDADWTHHPVIEPRAALAGRGITAVLTTGWEHPVGREVHAWAMHADVPNAVLQDGTVTPFSAPLPPRTTLLAWTEADGEFRRSGRREIEVRAVGSQRLWEASHGDPVEDVDPEATPLFLGELAAVELPRRLAASAAHSFCRSTGARYQPGPADGDRLSRATHSLLRRRGITVQDPPLAPSEFRGPVVSIMSADLLEAAVRGLPAWVHCPHAPDWLHEYWERYGLRPHGAPATAAPPIGADEPARLIAQILEGDA</sequence>
<reference evidence="1" key="2">
    <citation type="submission" date="2021-04" db="EMBL/GenBank/DDBJ databases">
        <authorList>
            <person name="Gilroy R."/>
        </authorList>
    </citation>
    <scope>NUCLEOTIDE SEQUENCE</scope>
    <source>
        <strain evidence="1">CHK130-7132</strain>
    </source>
</reference>
<evidence type="ECO:0008006" key="3">
    <source>
        <dbReference type="Google" id="ProtNLM"/>
    </source>
</evidence>
<reference evidence="1" key="1">
    <citation type="journal article" date="2021" name="PeerJ">
        <title>Extensive microbial diversity within the chicken gut microbiome revealed by metagenomics and culture.</title>
        <authorList>
            <person name="Gilroy R."/>
            <person name="Ravi A."/>
            <person name="Getino M."/>
            <person name="Pursley I."/>
            <person name="Horton D.L."/>
            <person name="Alikhan N.F."/>
            <person name="Baker D."/>
            <person name="Gharbi K."/>
            <person name="Hall N."/>
            <person name="Watson M."/>
            <person name="Adriaenssens E.M."/>
            <person name="Foster-Nyarko E."/>
            <person name="Jarju S."/>
            <person name="Secka A."/>
            <person name="Antonio M."/>
            <person name="Oren A."/>
            <person name="Chaudhuri R.R."/>
            <person name="La Ragione R."/>
            <person name="Hildebrand F."/>
            <person name="Pallen M.J."/>
        </authorList>
    </citation>
    <scope>NUCLEOTIDE SEQUENCE</scope>
    <source>
        <strain evidence="1">CHK130-7132</strain>
    </source>
</reference>
<comment type="caution">
    <text evidence="1">The sequence shown here is derived from an EMBL/GenBank/DDBJ whole genome shotgun (WGS) entry which is preliminary data.</text>
</comment>
<dbReference type="AlphaFoldDB" id="A0A9D2TIT5"/>
<protein>
    <recommendedName>
        <fullName evidence="3">RNA-binding protein</fullName>
    </recommendedName>
</protein>
<name>A0A9D2TIT5_9MICO</name>
<gene>
    <name evidence="1" type="ORF">H9932_11925</name>
</gene>
<evidence type="ECO:0000313" key="2">
    <source>
        <dbReference type="Proteomes" id="UP000823854"/>
    </source>
</evidence>
<accession>A0A9D2TIT5</accession>
<proteinExistence type="predicted"/>